<dbReference type="EMBL" id="LR881183">
    <property type="protein sequence ID" value="CAD5244707.1"/>
    <property type="molecule type" value="Genomic_DNA"/>
</dbReference>
<dbReference type="GeneID" id="58919296"/>
<dbReference type="AlphaFoldDB" id="A0A7G2D8A8"/>
<organism evidence="2 3">
    <name type="scientific">Thermococcus camini</name>
    <dbReference type="NCBI Taxonomy" id="2016373"/>
    <lineage>
        <taxon>Archaea</taxon>
        <taxon>Methanobacteriati</taxon>
        <taxon>Methanobacteriota</taxon>
        <taxon>Thermococci</taxon>
        <taxon>Thermococcales</taxon>
        <taxon>Thermococcaceae</taxon>
        <taxon>Thermococcus</taxon>
    </lineage>
</organism>
<evidence type="ECO:0000313" key="2">
    <source>
        <dbReference type="EMBL" id="CAD5244707.1"/>
    </source>
</evidence>
<evidence type="ECO:0000256" key="1">
    <source>
        <dbReference type="SAM" id="Coils"/>
    </source>
</evidence>
<feature type="coiled-coil region" evidence="1">
    <location>
        <begin position="13"/>
        <end position="40"/>
    </location>
</feature>
<protein>
    <submittedName>
        <fullName evidence="2">Uncharacterized protein</fullName>
    </submittedName>
</protein>
<accession>A0A7G2D8A8</accession>
<sequence>METVNMRVPKEFEKKVKAYLQELEKQREILKKTKGILKTEKSARDLKVEIYEELYG</sequence>
<keyword evidence="3" id="KW-1185">Reference proteome</keyword>
<keyword evidence="1" id="KW-0175">Coiled coil</keyword>
<reference evidence="2 3" key="1">
    <citation type="submission" date="2020-09" db="EMBL/GenBank/DDBJ databases">
        <authorList>
            <person name="Courtine D."/>
        </authorList>
    </citation>
    <scope>NUCLEOTIDE SEQUENCE [LARGE SCALE GENOMIC DNA]</scope>
    <source>
        <strain evidence="2 3">IRI35c</strain>
    </source>
</reference>
<evidence type="ECO:0000313" key="3">
    <source>
        <dbReference type="Proteomes" id="UP000516304"/>
    </source>
</evidence>
<name>A0A7G2D8A8_9EURY</name>
<proteinExistence type="predicted"/>
<dbReference type="KEGG" id="tcq:TIRI35C_1553"/>
<dbReference type="Proteomes" id="UP000516304">
    <property type="component" value="Chromosome TIRI35C"/>
</dbReference>
<dbReference type="RefSeq" id="WP_188203267.1">
    <property type="nucleotide sequence ID" value="NZ_LR881183.1"/>
</dbReference>
<gene>
    <name evidence="2" type="ORF">TIRI35C_1553</name>
</gene>